<evidence type="ECO:0000313" key="4">
    <source>
        <dbReference type="Proteomes" id="UP000466586"/>
    </source>
</evidence>
<dbReference type="Gene3D" id="2.40.160.60">
    <property type="entry name" value="Outer membrane protein transport protein (OMPP1/FadL/TodX)"/>
    <property type="match status" value="1"/>
</dbReference>
<comment type="caution">
    <text evidence="3">The sequence shown here is derived from an EMBL/GenBank/DDBJ whole genome shotgun (WGS) entry which is preliminary data.</text>
</comment>
<accession>A0A7K1YAP5</accession>
<organism evidence="3 4">
    <name type="scientific">Hufsiella arboris</name>
    <dbReference type="NCBI Taxonomy" id="2695275"/>
    <lineage>
        <taxon>Bacteria</taxon>
        <taxon>Pseudomonadati</taxon>
        <taxon>Bacteroidota</taxon>
        <taxon>Sphingobacteriia</taxon>
        <taxon>Sphingobacteriales</taxon>
        <taxon>Sphingobacteriaceae</taxon>
        <taxon>Hufsiella</taxon>
    </lineage>
</organism>
<dbReference type="AlphaFoldDB" id="A0A7K1YAP5"/>
<evidence type="ECO:0000259" key="2">
    <source>
        <dbReference type="Pfam" id="PF19572"/>
    </source>
</evidence>
<dbReference type="SUPFAM" id="SSF56935">
    <property type="entry name" value="Porins"/>
    <property type="match status" value="1"/>
</dbReference>
<dbReference type="NCBIfam" id="NF033709">
    <property type="entry name" value="PorV_fam"/>
    <property type="match status" value="1"/>
</dbReference>
<dbReference type="Pfam" id="PF19572">
    <property type="entry name" value="PorV"/>
    <property type="match status" value="1"/>
</dbReference>
<keyword evidence="1" id="KW-0732">Signal</keyword>
<dbReference type="RefSeq" id="WP_160844837.1">
    <property type="nucleotide sequence ID" value="NZ_WVHT01000005.1"/>
</dbReference>
<proteinExistence type="predicted"/>
<evidence type="ECO:0000256" key="1">
    <source>
        <dbReference type="SAM" id="SignalP"/>
    </source>
</evidence>
<name>A0A7K1YAP5_9SPHI</name>
<evidence type="ECO:0000313" key="3">
    <source>
        <dbReference type="EMBL" id="MXV51653.1"/>
    </source>
</evidence>
<feature type="domain" description="Type IX secretion system protein PorV" evidence="2">
    <location>
        <begin position="40"/>
        <end position="277"/>
    </location>
</feature>
<dbReference type="EMBL" id="WVHT01000005">
    <property type="protein sequence ID" value="MXV51653.1"/>
    <property type="molecule type" value="Genomic_DNA"/>
</dbReference>
<dbReference type="Proteomes" id="UP000466586">
    <property type="component" value="Unassembled WGS sequence"/>
</dbReference>
<dbReference type="InterPro" id="IPR045741">
    <property type="entry name" value="PorV"/>
</dbReference>
<feature type="chain" id="PRO_5029904704" evidence="1">
    <location>
        <begin position="25"/>
        <end position="398"/>
    </location>
</feature>
<sequence>MISKTFAFATTLLLGVISDSIALAQVGGPDDPTTDGRAGSQIIQTGVPFLLIAPDARSGAMGDAGVAISVDANATHWNPSKLAFVENNTSVALSYTPWLQKLVPDINLAYLSAFHRLDDRNVIGGSIRYFSLGQIQLTDIYGQNTGTYDPNEFAIDGTYARKFGDKFSLGTSLRFIYSKLSNGQFQQGQDIHAGTALAVDAAAYYKNETQLFGKDSRISAGLNISNIGNKISYVDNGAKVYLPTNLKLGGATTFFIDDFNEFTVTLDLNKLLVPSPPVYAVDANGQIYIESGRDPSELSVPAAIFGSFSDAPGGFSEEMQEISYSTGLEYWYNKQFALRAGYFYENPNKGDRQYFTLGAGLKYNIFDLDFAYLIGSQDKSPLANTLRFSLVFNFVPKK</sequence>
<keyword evidence="4" id="KW-1185">Reference proteome</keyword>
<reference evidence="3 4" key="1">
    <citation type="submission" date="2019-11" db="EMBL/GenBank/DDBJ databases">
        <title>Pedobacter sp. HMF7647 Genome sequencing and assembly.</title>
        <authorList>
            <person name="Kang H."/>
            <person name="Kim H."/>
            <person name="Joh K."/>
        </authorList>
    </citation>
    <scope>NUCLEOTIDE SEQUENCE [LARGE SCALE GENOMIC DNA]</scope>
    <source>
        <strain evidence="3 4">HMF7647</strain>
    </source>
</reference>
<gene>
    <name evidence="3" type="primary">porV</name>
    <name evidence="3" type="ORF">GS399_11780</name>
</gene>
<feature type="signal peptide" evidence="1">
    <location>
        <begin position="1"/>
        <end position="24"/>
    </location>
</feature>
<dbReference type="InterPro" id="IPR047799">
    <property type="entry name" value="T9SS_OM_PorV"/>
</dbReference>
<protein>
    <submittedName>
        <fullName evidence="3">Type IX secretion system outer membrane channel protein PorV</fullName>
    </submittedName>
</protein>
<dbReference type="NCBIfam" id="NF033710">
    <property type="entry name" value="T9SS_OM_PorV"/>
    <property type="match status" value="1"/>
</dbReference>